<organism evidence="1 2">
    <name type="scientific">Oceanobacillus arenosus</name>
    <dbReference type="NCBI Taxonomy" id="1229153"/>
    <lineage>
        <taxon>Bacteria</taxon>
        <taxon>Bacillati</taxon>
        <taxon>Bacillota</taxon>
        <taxon>Bacilli</taxon>
        <taxon>Bacillales</taxon>
        <taxon>Bacillaceae</taxon>
        <taxon>Oceanobacillus</taxon>
    </lineage>
</organism>
<gene>
    <name evidence="1" type="ORF">CWR48_13500</name>
</gene>
<evidence type="ECO:0000313" key="2">
    <source>
        <dbReference type="Proteomes" id="UP000257143"/>
    </source>
</evidence>
<dbReference type="PANTHER" id="PTHR35586">
    <property type="entry name" value="SLL1691 PROTEIN"/>
    <property type="match status" value="1"/>
</dbReference>
<accession>A0A3D8PRE2</accession>
<comment type="caution">
    <text evidence="1">The sequence shown here is derived from an EMBL/GenBank/DDBJ whole genome shotgun (WGS) entry which is preliminary data.</text>
</comment>
<dbReference type="OrthoDB" id="419816at2"/>
<dbReference type="PANTHER" id="PTHR35586:SF1">
    <property type="entry name" value="SLL1691 PROTEIN"/>
    <property type="match status" value="1"/>
</dbReference>
<evidence type="ECO:0000313" key="1">
    <source>
        <dbReference type="EMBL" id="RDW17535.1"/>
    </source>
</evidence>
<dbReference type="EMBL" id="PIOC01000019">
    <property type="protein sequence ID" value="RDW17535.1"/>
    <property type="molecule type" value="Genomic_DNA"/>
</dbReference>
<sequence length="299" mass="35423">MAAIKLLIKEDSAKSTYTGHDQLSKEIINTFFKEFLEAFFPNVHDNIDFHAIKPLSEEVYTNVLKGKTRRLDIVIETTLKNTEVVVIVHVEPQSYKQDDFHERMYHYFSMLYNKYQKPIVPIAVFTYKENWEKSQYTMELPFFHVLTFNYMTLHLRKKNWREYIQSDNPAAAALMSQMGYTEEDKVQVKKEFLRMITRMQLDPAKQRIIYGYFETYLKLTKEEEEQLMAEVEKLPEAEKIMEIPISYEEKGKEIGRKEGEEIGVKKVVMEMLKKGLSMDLIAEVTHMDVQEIKELKTQL</sequence>
<dbReference type="RefSeq" id="WP_115773783.1">
    <property type="nucleotide sequence ID" value="NZ_PIOC01000019.1"/>
</dbReference>
<protein>
    <submittedName>
        <fullName evidence="1">Transposase</fullName>
    </submittedName>
</protein>
<keyword evidence="2" id="KW-1185">Reference proteome</keyword>
<reference evidence="2" key="1">
    <citation type="submission" date="2017-11" db="EMBL/GenBank/DDBJ databases">
        <authorList>
            <person name="Zhu W."/>
        </authorList>
    </citation>
    <scope>NUCLEOTIDE SEQUENCE [LARGE SCALE GENOMIC DNA]</scope>
    <source>
        <strain evidence="2">CAU 1183</strain>
    </source>
</reference>
<proteinExistence type="predicted"/>
<dbReference type="Proteomes" id="UP000257143">
    <property type="component" value="Unassembled WGS sequence"/>
</dbReference>
<dbReference type="AlphaFoldDB" id="A0A3D8PRE2"/>
<name>A0A3D8PRE2_9BACI</name>